<evidence type="ECO:0000313" key="2">
    <source>
        <dbReference type="EMBL" id="GAA0385895.1"/>
    </source>
</evidence>
<comment type="caution">
    <text evidence="2">The sequence shown here is derived from an EMBL/GenBank/DDBJ whole genome shotgun (WGS) entry which is preliminary data.</text>
</comment>
<evidence type="ECO:0000256" key="1">
    <source>
        <dbReference type="SAM" id="MobiDB-lite"/>
    </source>
</evidence>
<sequence>MVDTATAHDMAWEEALEEAINRFEQGEVLTEAQFDELVAELERRHAEMAGEPEGNPRHTVMETLRARAARLEASAADGKGPTDQISRILATMTGSDTKPAPSLVEHEPAQEE</sequence>
<keyword evidence="3" id="KW-1185">Reference proteome</keyword>
<dbReference type="EMBL" id="BAAAEJ010000003">
    <property type="protein sequence ID" value="GAA0385895.1"/>
    <property type="molecule type" value="Genomic_DNA"/>
</dbReference>
<evidence type="ECO:0000313" key="3">
    <source>
        <dbReference type="Proteomes" id="UP001500791"/>
    </source>
</evidence>
<dbReference type="RefSeq" id="WP_167174055.1">
    <property type="nucleotide sequence ID" value="NZ_BAAAEJ010000003.1"/>
</dbReference>
<gene>
    <name evidence="2" type="ORF">GCM10009093_10990</name>
</gene>
<dbReference type="Proteomes" id="UP001500791">
    <property type="component" value="Unassembled WGS sequence"/>
</dbReference>
<protein>
    <submittedName>
        <fullName evidence="2">Uncharacterized protein</fullName>
    </submittedName>
</protein>
<accession>A0ABP3HZP4</accession>
<proteinExistence type="predicted"/>
<organism evidence="2 3">
    <name type="scientific">Brevundimonas terrae</name>
    <dbReference type="NCBI Taxonomy" id="363631"/>
    <lineage>
        <taxon>Bacteria</taxon>
        <taxon>Pseudomonadati</taxon>
        <taxon>Pseudomonadota</taxon>
        <taxon>Alphaproteobacteria</taxon>
        <taxon>Caulobacterales</taxon>
        <taxon>Caulobacteraceae</taxon>
        <taxon>Brevundimonas</taxon>
    </lineage>
</organism>
<feature type="region of interest" description="Disordered" evidence="1">
    <location>
        <begin position="90"/>
        <end position="112"/>
    </location>
</feature>
<name>A0ABP3HZP4_9CAUL</name>
<reference evidence="3" key="1">
    <citation type="journal article" date="2019" name="Int. J. Syst. Evol. Microbiol.">
        <title>The Global Catalogue of Microorganisms (GCM) 10K type strain sequencing project: providing services to taxonomists for standard genome sequencing and annotation.</title>
        <authorList>
            <consortium name="The Broad Institute Genomics Platform"/>
            <consortium name="The Broad Institute Genome Sequencing Center for Infectious Disease"/>
            <person name="Wu L."/>
            <person name="Ma J."/>
        </authorList>
    </citation>
    <scope>NUCLEOTIDE SEQUENCE [LARGE SCALE GENOMIC DNA]</scope>
    <source>
        <strain evidence="3">JCM 13476</strain>
    </source>
</reference>